<dbReference type="InterPro" id="IPR055235">
    <property type="entry name" value="ASD1_cat"/>
</dbReference>
<dbReference type="InterPro" id="IPR013780">
    <property type="entry name" value="Glyco_hydro_b"/>
</dbReference>
<evidence type="ECO:0000256" key="6">
    <source>
        <dbReference type="ARBA" id="ARBA00023277"/>
    </source>
</evidence>
<dbReference type="SUPFAM" id="SSF51445">
    <property type="entry name" value="(Trans)glycosidases"/>
    <property type="match status" value="1"/>
</dbReference>
<dbReference type="AlphaFoldDB" id="A0A0F5FVI8"/>
<comment type="caution">
    <text evidence="9">The sequence shown here is derived from an EMBL/GenBank/DDBJ whole genome shotgun (WGS) entry which is preliminary data.</text>
</comment>
<evidence type="ECO:0000256" key="5">
    <source>
        <dbReference type="ARBA" id="ARBA00022801"/>
    </source>
</evidence>
<accession>A0A0F5FVI8</accession>
<reference evidence="9 10" key="1">
    <citation type="submission" date="2015-03" db="EMBL/GenBank/DDBJ databases">
        <authorList>
            <person name="Hassan Y.I."/>
            <person name="Lepp D."/>
            <person name="Li X.-Z."/>
            <person name="Zhou T."/>
        </authorList>
    </citation>
    <scope>NUCLEOTIDE SEQUENCE [LARGE SCALE GENOMIC DNA]</scope>
    <source>
        <strain evidence="9 10">BD-c194</strain>
    </source>
</reference>
<dbReference type="RefSeq" id="WP_046107770.1">
    <property type="nucleotide sequence ID" value="NZ_JZEX01000061.1"/>
</dbReference>
<dbReference type="Gene3D" id="2.60.40.1180">
    <property type="entry name" value="Golgi alpha-mannosidase II"/>
    <property type="match status" value="1"/>
</dbReference>
<keyword evidence="10" id="KW-1185">Reference proteome</keyword>
<dbReference type="OrthoDB" id="9758333at2"/>
<dbReference type="GO" id="GO:0000272">
    <property type="term" value="P:polysaccharide catabolic process"/>
    <property type="evidence" value="ECO:0007669"/>
    <property type="project" value="TreeGrafter"/>
</dbReference>
<evidence type="ECO:0000259" key="8">
    <source>
        <dbReference type="SMART" id="SM00813"/>
    </source>
</evidence>
<dbReference type="PANTHER" id="PTHR43576:SF2">
    <property type="entry name" value="INTRACELLULAR EXO-ALPHA-L-ARABINOFURANOSIDASE 2"/>
    <property type="match status" value="1"/>
</dbReference>
<dbReference type="EC" id="3.2.1.55" evidence="4"/>
<dbReference type="Proteomes" id="UP000033632">
    <property type="component" value="Unassembled WGS sequence"/>
</dbReference>
<evidence type="ECO:0000256" key="4">
    <source>
        <dbReference type="ARBA" id="ARBA00012670"/>
    </source>
</evidence>
<dbReference type="SUPFAM" id="SSF51011">
    <property type="entry name" value="Glycosyl hydrolase domain"/>
    <property type="match status" value="1"/>
</dbReference>
<dbReference type="Pfam" id="PF06964">
    <property type="entry name" value="Alpha-L-AF_C"/>
    <property type="match status" value="1"/>
</dbReference>
<dbReference type="GO" id="GO:0046373">
    <property type="term" value="P:L-arabinose metabolic process"/>
    <property type="evidence" value="ECO:0007669"/>
    <property type="project" value="InterPro"/>
</dbReference>
<dbReference type="STRING" id="443610.VE25_06445"/>
<evidence type="ECO:0000256" key="3">
    <source>
        <dbReference type="ARBA" id="ARBA00011165"/>
    </source>
</evidence>
<dbReference type="InterPro" id="IPR010720">
    <property type="entry name" value="Alpha-L-AF_C"/>
</dbReference>
<evidence type="ECO:0000313" key="10">
    <source>
        <dbReference type="Proteomes" id="UP000033632"/>
    </source>
</evidence>
<sequence length="489" mass="54182">MGANTTTIIADSRLGGQRWDRMIFGHFIEHFHTQIYGGLYEPGSPLADDRGFRTDVIEAMRELKAPVMRWPGGNYVSDHHWYEAVGPNRIPSYNKAWRVPEPNTFGTDEFIAWCKAVGCEPYICTNGGNGTAEEMSNWVEYCNGRYDTRYALQRQQNGNRKPFGVTYWGIGNESYGDWQIGAKTVAEWGPYVAESAKMMRAVDEDIILSAAAVPDTEWTLALLRAAGRYLDLISIHGYWDHTHQVNEPKDYLTCMMRAEEPGQMIERTRHVIGAAGFTDKVKIAFDEWNLRGWHHPDGTGQDKIDARDLNDLPETYTMADALFSASFLNACLRNANVVTMANVAPSVNTRGPIFAHRDGLVKRTTFHAMKLYVDHVRELMVPTDVAGPRLQHGARSVATVDAVVSKDGTGSTITLVNRDPVAAAECRIILDGQVLTGAWSAIILDGDSPDAFNSIDKPDAVAPRSVTMKDAAGSYSIPPHALCMLQIPA</sequence>
<evidence type="ECO:0000256" key="1">
    <source>
        <dbReference type="ARBA" id="ARBA00001462"/>
    </source>
</evidence>
<dbReference type="GO" id="GO:0046556">
    <property type="term" value="F:alpha-L-arabinofuranosidase activity"/>
    <property type="evidence" value="ECO:0007669"/>
    <property type="project" value="UniProtKB-EC"/>
</dbReference>
<dbReference type="InterPro" id="IPR017853">
    <property type="entry name" value="GH"/>
</dbReference>
<evidence type="ECO:0000313" key="9">
    <source>
        <dbReference type="EMBL" id="KKB12560.1"/>
    </source>
</evidence>
<keyword evidence="7" id="KW-0326">Glycosidase</keyword>
<proteinExistence type="inferred from homology"/>
<evidence type="ECO:0000256" key="7">
    <source>
        <dbReference type="ARBA" id="ARBA00023295"/>
    </source>
</evidence>
<dbReference type="Gene3D" id="3.20.20.80">
    <property type="entry name" value="Glycosidases"/>
    <property type="match status" value="1"/>
</dbReference>
<gene>
    <name evidence="9" type="ORF">VE25_06445</name>
</gene>
<evidence type="ECO:0000256" key="2">
    <source>
        <dbReference type="ARBA" id="ARBA00007186"/>
    </source>
</evidence>
<dbReference type="EMBL" id="JZEX01000061">
    <property type="protein sequence ID" value="KKB12560.1"/>
    <property type="molecule type" value="Genomic_DNA"/>
</dbReference>
<dbReference type="PANTHER" id="PTHR43576">
    <property type="entry name" value="ALPHA-L-ARABINOFURANOSIDASE C-RELATED"/>
    <property type="match status" value="1"/>
</dbReference>
<name>A0A0F5FVI8_9HYPH</name>
<keyword evidence="5" id="KW-0378">Hydrolase</keyword>
<dbReference type="Pfam" id="PF22848">
    <property type="entry name" value="ASD1_dom"/>
    <property type="match status" value="1"/>
</dbReference>
<dbReference type="SMART" id="SM00813">
    <property type="entry name" value="Alpha-L-AF_C"/>
    <property type="match status" value="1"/>
</dbReference>
<feature type="domain" description="Alpha-L-arabinofuranosidase C-terminal" evidence="8">
    <location>
        <begin position="286"/>
        <end position="481"/>
    </location>
</feature>
<keyword evidence="6" id="KW-0119">Carbohydrate metabolism</keyword>
<comment type="subunit">
    <text evidence="3">Homohexamer; trimer of dimers.</text>
</comment>
<dbReference type="PATRIC" id="fig|443610.3.peg.3843"/>
<protein>
    <recommendedName>
        <fullName evidence="4">non-reducing end alpha-L-arabinofuranosidase</fullName>
        <ecNumber evidence="4">3.2.1.55</ecNumber>
    </recommendedName>
</protein>
<comment type="similarity">
    <text evidence="2">Belongs to the glycosyl hydrolase 51 family.</text>
</comment>
<comment type="catalytic activity">
    <reaction evidence="1">
        <text>Hydrolysis of terminal non-reducing alpha-L-arabinofuranoside residues in alpha-L-arabinosides.</text>
        <dbReference type="EC" id="3.2.1.55"/>
    </reaction>
</comment>
<organism evidence="9 10">
    <name type="scientific">Devosia geojensis</name>
    <dbReference type="NCBI Taxonomy" id="443610"/>
    <lineage>
        <taxon>Bacteria</taxon>
        <taxon>Pseudomonadati</taxon>
        <taxon>Pseudomonadota</taxon>
        <taxon>Alphaproteobacteria</taxon>
        <taxon>Hyphomicrobiales</taxon>
        <taxon>Devosiaceae</taxon>
        <taxon>Devosia</taxon>
    </lineage>
</organism>